<gene>
    <name evidence="1" type="ORF">NS226_14285</name>
    <name evidence="2" type="ORF">NS365_05020</name>
</gene>
<comment type="caution">
    <text evidence="2">The sequence shown here is derived from an EMBL/GenBank/DDBJ whole genome shotgun (WGS) entry which is preliminary data.</text>
</comment>
<dbReference type="Proteomes" id="UP000078272">
    <property type="component" value="Unassembled WGS sequence"/>
</dbReference>
<dbReference type="EMBL" id="LDQA01000013">
    <property type="protein sequence ID" value="KTR07019.1"/>
    <property type="molecule type" value="Genomic_DNA"/>
</dbReference>
<dbReference type="OrthoDB" id="932750at2"/>
<evidence type="ECO:0000313" key="4">
    <source>
        <dbReference type="Proteomes" id="UP000078529"/>
    </source>
</evidence>
<reference evidence="3 4" key="1">
    <citation type="journal article" date="2016" name="Front. Microbiol.">
        <title>Genomic Resource of Rice Seed Associated Bacteria.</title>
        <authorList>
            <person name="Midha S."/>
            <person name="Bansal K."/>
            <person name="Sharma S."/>
            <person name="Kumar N."/>
            <person name="Patil P.P."/>
            <person name="Chaudhry V."/>
            <person name="Patil P.B."/>
        </authorList>
    </citation>
    <scope>NUCLEOTIDE SEQUENCE [LARGE SCALE GENOMIC DNA]</scope>
    <source>
        <strain evidence="1 3">NS226</strain>
        <strain evidence="2 4">NS365</strain>
    </source>
</reference>
<dbReference type="Pfam" id="PF04796">
    <property type="entry name" value="RepA_C"/>
    <property type="match status" value="1"/>
</dbReference>
<dbReference type="Proteomes" id="UP000078529">
    <property type="component" value="Unassembled WGS sequence"/>
</dbReference>
<keyword evidence="4" id="KW-1185">Reference proteome</keyword>
<proteinExistence type="predicted"/>
<dbReference type="RefSeq" id="WP_058599190.1">
    <property type="nucleotide sequence ID" value="NZ_LDPZ01000028.1"/>
</dbReference>
<dbReference type="AlphaFoldDB" id="A0A175RVX8"/>
<dbReference type="PATRIC" id="fig|401562.3.peg.2489"/>
<sequence>MKESDSTILPATLADIRDEDLLAELKEYEGRSVYAIMLKELGRRQAKRDREARAKEATDAAVAQLTPIQRRRAKTRVEVDSDRTSSDYLRFLPTPLAICSLPYRALPEDVTRYERRQGRMTLVVNSGELLAPNGEWTPQPVPWGPKARLIMTHLSTEALRNKSPLVETTGSLSEFMREIGFEPTGGRYGNLGLFKEQLRALAACSMTFGAWDGQRSAVMKMKPLEKVELWYEGHPDQRSLSPNTIKFSETFYNQLKKHALPIDVRALKAFSNSARKLDLLFWITYRATRLDEPLILDWKPLKEQFGEGIARDRKFKEQITEDLAAIKEVFPKLKIELTSQGMEMKPVDPSILALPKKR</sequence>
<accession>A0A175RVX8</accession>
<evidence type="ECO:0000313" key="2">
    <source>
        <dbReference type="EMBL" id="KTR07019.1"/>
    </source>
</evidence>
<dbReference type="InterPro" id="IPR006881">
    <property type="entry name" value="RepA_C"/>
</dbReference>
<evidence type="ECO:0000313" key="3">
    <source>
        <dbReference type="Proteomes" id="UP000078272"/>
    </source>
</evidence>
<protein>
    <recommendedName>
        <fullName evidence="5">Plasmid encoded RepA protein</fullName>
    </recommendedName>
</protein>
<dbReference type="STRING" id="401562.NS365_05020"/>
<organism evidence="2 4">
    <name type="scientific">Aureimonas ureilytica</name>
    <dbReference type="NCBI Taxonomy" id="401562"/>
    <lineage>
        <taxon>Bacteria</taxon>
        <taxon>Pseudomonadati</taxon>
        <taxon>Pseudomonadota</taxon>
        <taxon>Alphaproteobacteria</taxon>
        <taxon>Hyphomicrobiales</taxon>
        <taxon>Aurantimonadaceae</taxon>
        <taxon>Aureimonas</taxon>
    </lineage>
</organism>
<dbReference type="EMBL" id="LDPZ01000028">
    <property type="protein sequence ID" value="KTQ94178.1"/>
    <property type="molecule type" value="Genomic_DNA"/>
</dbReference>
<name>A0A175RVX8_9HYPH</name>
<evidence type="ECO:0000313" key="1">
    <source>
        <dbReference type="EMBL" id="KTQ94178.1"/>
    </source>
</evidence>
<evidence type="ECO:0008006" key="5">
    <source>
        <dbReference type="Google" id="ProtNLM"/>
    </source>
</evidence>